<dbReference type="InterPro" id="IPR037523">
    <property type="entry name" value="VOC_core"/>
</dbReference>
<dbReference type="Gene3D" id="3.10.180.10">
    <property type="entry name" value="2,3-Dihydroxybiphenyl 1,2-Dioxygenase, domain 1"/>
    <property type="match status" value="1"/>
</dbReference>
<dbReference type="InterPro" id="IPR052164">
    <property type="entry name" value="Anthracycline_SecMetBiosynth"/>
</dbReference>
<dbReference type="Pfam" id="PF22677">
    <property type="entry name" value="Ble-like_N"/>
    <property type="match status" value="1"/>
</dbReference>
<reference evidence="2 3" key="1">
    <citation type="submission" date="2021-05" db="EMBL/GenBank/DDBJ databases">
        <title>The draft genome of Geobacter luticola JCM 17780.</title>
        <authorList>
            <person name="Xu Z."/>
            <person name="Masuda Y."/>
            <person name="Itoh H."/>
            <person name="Senoo K."/>
        </authorList>
    </citation>
    <scope>NUCLEOTIDE SEQUENCE [LARGE SCALE GENOMIC DNA]</scope>
    <source>
        <strain evidence="2 3">JCM 17780</strain>
    </source>
</reference>
<sequence>MATTINPVIWFEIPVVDLDRATAFYEAVFGYTLATSEMGPLLMAMFPMKEATEGAAGSLVKGDGYVPAKTGTVIYFSVQDILTTLERVVAGGGKALLPKTSIGEYGFIGRFEDTEGNIVALHSM</sequence>
<dbReference type="PANTHER" id="PTHR33993:SF2">
    <property type="entry name" value="VOC DOMAIN-CONTAINING PROTEIN"/>
    <property type="match status" value="1"/>
</dbReference>
<dbReference type="CDD" id="cd07247">
    <property type="entry name" value="SgaA_N_like"/>
    <property type="match status" value="1"/>
</dbReference>
<protein>
    <submittedName>
        <fullName evidence="2">VOC family protein</fullName>
    </submittedName>
</protein>
<comment type="caution">
    <text evidence="2">The sequence shown here is derived from an EMBL/GenBank/DDBJ whole genome shotgun (WGS) entry which is preliminary data.</text>
</comment>
<gene>
    <name evidence="2" type="ORF">KI810_01205</name>
</gene>
<evidence type="ECO:0000313" key="3">
    <source>
        <dbReference type="Proteomes" id="UP000756860"/>
    </source>
</evidence>
<dbReference type="SUPFAM" id="SSF54593">
    <property type="entry name" value="Glyoxalase/Bleomycin resistance protein/Dihydroxybiphenyl dioxygenase"/>
    <property type="match status" value="1"/>
</dbReference>
<name>A0ABS5S8G0_9BACT</name>
<proteinExistence type="predicted"/>
<accession>A0ABS5S8G0</accession>
<dbReference type="PROSITE" id="PS51819">
    <property type="entry name" value="VOC"/>
    <property type="match status" value="1"/>
</dbReference>
<dbReference type="RefSeq" id="WP_214173663.1">
    <property type="nucleotide sequence ID" value="NZ_JAHCVK010000001.1"/>
</dbReference>
<dbReference type="EMBL" id="JAHCVK010000001">
    <property type="protein sequence ID" value="MBT0651660.1"/>
    <property type="molecule type" value="Genomic_DNA"/>
</dbReference>
<dbReference type="PANTHER" id="PTHR33993">
    <property type="entry name" value="GLYOXALASE-RELATED"/>
    <property type="match status" value="1"/>
</dbReference>
<keyword evidence="3" id="KW-1185">Reference proteome</keyword>
<evidence type="ECO:0000259" key="1">
    <source>
        <dbReference type="PROSITE" id="PS51819"/>
    </source>
</evidence>
<dbReference type="InterPro" id="IPR029068">
    <property type="entry name" value="Glyas_Bleomycin-R_OHBP_Dase"/>
</dbReference>
<dbReference type="InterPro" id="IPR053863">
    <property type="entry name" value="Glyoxy/Ble-like_N"/>
</dbReference>
<organism evidence="2 3">
    <name type="scientific">Geomobilimonas luticola</name>
    <dbReference type="NCBI Taxonomy" id="1114878"/>
    <lineage>
        <taxon>Bacteria</taxon>
        <taxon>Pseudomonadati</taxon>
        <taxon>Thermodesulfobacteriota</taxon>
        <taxon>Desulfuromonadia</taxon>
        <taxon>Geobacterales</taxon>
        <taxon>Geobacteraceae</taxon>
        <taxon>Geomobilimonas</taxon>
    </lineage>
</organism>
<evidence type="ECO:0000313" key="2">
    <source>
        <dbReference type="EMBL" id="MBT0651660.1"/>
    </source>
</evidence>
<feature type="domain" description="VOC" evidence="1">
    <location>
        <begin position="7"/>
        <end position="124"/>
    </location>
</feature>
<dbReference type="Proteomes" id="UP000756860">
    <property type="component" value="Unassembled WGS sequence"/>
</dbReference>